<proteinExistence type="predicted"/>
<accession>A0A8S5TI29</accession>
<name>A0A8S5TI29_9CAUD</name>
<protein>
    <submittedName>
        <fullName evidence="1">Uncharacterized protein</fullName>
    </submittedName>
</protein>
<organism evidence="1">
    <name type="scientific">Caudovirales sp. ctu3532</name>
    <dbReference type="NCBI Taxonomy" id="2827639"/>
    <lineage>
        <taxon>Viruses</taxon>
        <taxon>Duplodnaviria</taxon>
        <taxon>Heunggongvirae</taxon>
        <taxon>Uroviricota</taxon>
        <taxon>Caudoviricetes</taxon>
    </lineage>
</organism>
<reference evidence="1" key="1">
    <citation type="journal article" date="2021" name="Proc. Natl. Acad. Sci. U.S.A.">
        <title>A Catalog of Tens of Thousands of Viruses from Human Metagenomes Reveals Hidden Associations with Chronic Diseases.</title>
        <authorList>
            <person name="Tisza M.J."/>
            <person name="Buck C.B."/>
        </authorList>
    </citation>
    <scope>NUCLEOTIDE SEQUENCE</scope>
    <source>
        <strain evidence="1">Ctu3532</strain>
    </source>
</reference>
<dbReference type="EMBL" id="BK032830">
    <property type="protein sequence ID" value="DAF62933.1"/>
    <property type="molecule type" value="Genomic_DNA"/>
</dbReference>
<sequence>MENHKMKNLHIYDVYLDDGRSTFKLTIPAESKTAATKYTAGNGEVVAVRPCSLQDIDTKCLADTLRRDGWGQAEIDTITRTLQICGLERQ</sequence>
<evidence type="ECO:0000313" key="1">
    <source>
        <dbReference type="EMBL" id="DAF62933.1"/>
    </source>
</evidence>